<dbReference type="AlphaFoldDB" id="A0AAW0I064"/>
<dbReference type="InterPro" id="IPR001404">
    <property type="entry name" value="Hsp90_fam"/>
</dbReference>
<dbReference type="GO" id="GO:0140662">
    <property type="term" value="F:ATP-dependent protein folding chaperone"/>
    <property type="evidence" value="ECO:0007669"/>
    <property type="project" value="InterPro"/>
</dbReference>
<protein>
    <submittedName>
        <fullName evidence="3">Uncharacterized protein</fullName>
    </submittedName>
</protein>
<comment type="caution">
    <text evidence="3">The sequence shown here is derived from an EMBL/GenBank/DDBJ whole genome shotgun (WGS) entry which is preliminary data.</text>
</comment>
<keyword evidence="4" id="KW-1185">Reference proteome</keyword>
<gene>
    <name evidence="3" type="ORF">U0070_009305</name>
</gene>
<evidence type="ECO:0000256" key="2">
    <source>
        <dbReference type="ARBA" id="ARBA00023186"/>
    </source>
</evidence>
<dbReference type="InterPro" id="IPR020568">
    <property type="entry name" value="Ribosomal_Su5_D2-typ_SF"/>
</dbReference>
<proteinExistence type="inferred from homology"/>
<dbReference type="Proteomes" id="UP001488838">
    <property type="component" value="Unassembled WGS sequence"/>
</dbReference>
<dbReference type="Gene3D" id="3.30.230.80">
    <property type="match status" value="1"/>
</dbReference>
<name>A0AAW0I064_MYOGA</name>
<keyword evidence="2" id="KW-0143">Chaperone</keyword>
<accession>A0AAW0I064</accession>
<dbReference type="GO" id="GO:0016887">
    <property type="term" value="F:ATP hydrolysis activity"/>
    <property type="evidence" value="ECO:0007669"/>
    <property type="project" value="InterPro"/>
</dbReference>
<dbReference type="SUPFAM" id="SSF54211">
    <property type="entry name" value="Ribosomal protein S5 domain 2-like"/>
    <property type="match status" value="1"/>
</dbReference>
<evidence type="ECO:0000313" key="4">
    <source>
        <dbReference type="Proteomes" id="UP001488838"/>
    </source>
</evidence>
<evidence type="ECO:0000256" key="1">
    <source>
        <dbReference type="ARBA" id="ARBA00008239"/>
    </source>
</evidence>
<dbReference type="GO" id="GO:0051082">
    <property type="term" value="F:unfolded protein binding"/>
    <property type="evidence" value="ECO:0007669"/>
    <property type="project" value="InterPro"/>
</dbReference>
<dbReference type="GO" id="GO:0005524">
    <property type="term" value="F:ATP binding"/>
    <property type="evidence" value="ECO:0007669"/>
    <property type="project" value="InterPro"/>
</dbReference>
<organism evidence="3 4">
    <name type="scientific">Myodes glareolus</name>
    <name type="common">Bank vole</name>
    <name type="synonym">Clethrionomys glareolus</name>
    <dbReference type="NCBI Taxonomy" id="447135"/>
    <lineage>
        <taxon>Eukaryota</taxon>
        <taxon>Metazoa</taxon>
        <taxon>Chordata</taxon>
        <taxon>Craniata</taxon>
        <taxon>Vertebrata</taxon>
        <taxon>Euteleostomi</taxon>
        <taxon>Mammalia</taxon>
        <taxon>Eutheria</taxon>
        <taxon>Euarchontoglires</taxon>
        <taxon>Glires</taxon>
        <taxon>Rodentia</taxon>
        <taxon>Myomorpha</taxon>
        <taxon>Muroidea</taxon>
        <taxon>Cricetidae</taxon>
        <taxon>Arvicolinae</taxon>
        <taxon>Myodes</taxon>
    </lineage>
</organism>
<sequence length="88" mass="10271">MSVEIQSIALHSLRVPFNLFENKKKNNIKLYVFHVFIMDSCDELIPEYLNFIHGVVDSEDRPLEHLLRNAAAEQDPECHPQEHCEKVP</sequence>
<evidence type="ECO:0000313" key="3">
    <source>
        <dbReference type="EMBL" id="KAK7807724.1"/>
    </source>
</evidence>
<dbReference type="EMBL" id="JBBHLL010000263">
    <property type="protein sequence ID" value="KAK7807724.1"/>
    <property type="molecule type" value="Genomic_DNA"/>
</dbReference>
<reference evidence="3 4" key="1">
    <citation type="journal article" date="2023" name="bioRxiv">
        <title>Conserved and derived expression patterns and positive selection on dental genes reveal complex evolutionary context of ever-growing rodent molars.</title>
        <authorList>
            <person name="Calamari Z.T."/>
            <person name="Song A."/>
            <person name="Cohen E."/>
            <person name="Akter M."/>
            <person name="Roy R.D."/>
            <person name="Hallikas O."/>
            <person name="Christensen M.M."/>
            <person name="Li P."/>
            <person name="Marangoni P."/>
            <person name="Jernvall J."/>
            <person name="Klein O.D."/>
        </authorList>
    </citation>
    <scope>NUCLEOTIDE SEQUENCE [LARGE SCALE GENOMIC DNA]</scope>
    <source>
        <strain evidence="3">V071</strain>
    </source>
</reference>
<dbReference type="PANTHER" id="PTHR11528">
    <property type="entry name" value="HEAT SHOCK PROTEIN 90 FAMILY MEMBER"/>
    <property type="match status" value="1"/>
</dbReference>
<dbReference type="Pfam" id="PF00183">
    <property type="entry name" value="HSP90"/>
    <property type="match status" value="1"/>
</dbReference>
<comment type="similarity">
    <text evidence="1">Belongs to the heat shock protein 90 family.</text>
</comment>